<gene>
    <name evidence="8" type="ORF">CDCA_CDCA07G2103</name>
</gene>
<evidence type="ECO:0000313" key="8">
    <source>
        <dbReference type="EMBL" id="KAK4536078.1"/>
    </source>
</evidence>
<dbReference type="PROSITE" id="PS50922">
    <property type="entry name" value="TLC"/>
    <property type="match status" value="1"/>
</dbReference>
<accession>A0AAV9IVG9</accession>
<dbReference type="GO" id="GO:0046513">
    <property type="term" value="P:ceramide biosynthetic process"/>
    <property type="evidence" value="ECO:0007669"/>
    <property type="project" value="InterPro"/>
</dbReference>
<sequence length="325" mass="38246">MSLRQAFFDRAWQVLYRLEHEQELYATQVSWQPYNPAMSVRRDLITGAAVFVGLSLLRYLLEQFFLQPLAFRYLGGKKSALRRSKKIAENSFYALFYVCSLLSGLLVYRGEDWRIKFFAPSIMEAFWEYLPPVRNVFRLYYLFELGYYCSCILFLFRHDTRRRDFPEMITHHLATVALIVLSYAWGWMRLGLIILIIHDVADVLLYSAKVVHYFGLAPLDMMLFGLFALAFYASRLFLFPRIILAVTVEPWILVSRTPARMPQWIAHWNFFITQLVGFAVFLNVLLCLHCFWFVLILRMAVREITHPRSYSEGGADIRSDDEDDS</sequence>
<dbReference type="InterPro" id="IPR006634">
    <property type="entry name" value="TLC-dom"/>
</dbReference>
<dbReference type="AlphaFoldDB" id="A0AAV9IVG9"/>
<dbReference type="Proteomes" id="UP001301350">
    <property type="component" value="Unassembled WGS sequence"/>
</dbReference>
<dbReference type="PIRSF" id="PIRSF005225">
    <property type="entry name" value="LAG1_LAC1"/>
    <property type="match status" value="1"/>
</dbReference>
<evidence type="ECO:0000256" key="1">
    <source>
        <dbReference type="ARBA" id="ARBA00004141"/>
    </source>
</evidence>
<feature type="transmembrane region" description="Helical" evidence="6">
    <location>
        <begin position="176"/>
        <end position="198"/>
    </location>
</feature>
<comment type="subcellular location">
    <subcellularLocation>
        <location evidence="1">Membrane</location>
        <topology evidence="1">Multi-pass membrane protein</topology>
    </subcellularLocation>
</comment>
<evidence type="ECO:0000256" key="5">
    <source>
        <dbReference type="PROSITE-ProRule" id="PRU00205"/>
    </source>
</evidence>
<evidence type="ECO:0000259" key="7">
    <source>
        <dbReference type="PROSITE" id="PS50922"/>
    </source>
</evidence>
<evidence type="ECO:0000256" key="3">
    <source>
        <dbReference type="ARBA" id="ARBA00022989"/>
    </source>
</evidence>
<feature type="transmembrane region" description="Helical" evidence="6">
    <location>
        <begin position="275"/>
        <end position="301"/>
    </location>
</feature>
<keyword evidence="2 5" id="KW-0812">Transmembrane</keyword>
<proteinExistence type="predicted"/>
<keyword evidence="3 6" id="KW-1133">Transmembrane helix</keyword>
<organism evidence="8 9">
    <name type="scientific">Cyanidium caldarium</name>
    <name type="common">Red alga</name>
    <dbReference type="NCBI Taxonomy" id="2771"/>
    <lineage>
        <taxon>Eukaryota</taxon>
        <taxon>Rhodophyta</taxon>
        <taxon>Bangiophyceae</taxon>
        <taxon>Cyanidiales</taxon>
        <taxon>Cyanidiaceae</taxon>
        <taxon>Cyanidium</taxon>
    </lineage>
</organism>
<name>A0AAV9IVG9_CYACA</name>
<feature type="domain" description="TLC" evidence="7">
    <location>
        <begin position="85"/>
        <end position="305"/>
    </location>
</feature>
<dbReference type="PANTHER" id="PTHR12560">
    <property type="entry name" value="LONGEVITY ASSURANCE FACTOR 1 LAG1"/>
    <property type="match status" value="1"/>
</dbReference>
<feature type="transmembrane region" description="Helical" evidence="6">
    <location>
        <begin position="210"/>
        <end position="231"/>
    </location>
</feature>
<feature type="transmembrane region" description="Helical" evidence="6">
    <location>
        <begin position="87"/>
        <end position="108"/>
    </location>
</feature>
<dbReference type="PANTHER" id="PTHR12560:SF0">
    <property type="entry name" value="LD18904P"/>
    <property type="match status" value="1"/>
</dbReference>
<evidence type="ECO:0000256" key="2">
    <source>
        <dbReference type="ARBA" id="ARBA00022692"/>
    </source>
</evidence>
<dbReference type="GO" id="GO:0016020">
    <property type="term" value="C:membrane"/>
    <property type="evidence" value="ECO:0007669"/>
    <property type="project" value="UniProtKB-SubCell"/>
</dbReference>
<protein>
    <recommendedName>
        <fullName evidence="7">TLC domain-containing protein</fullName>
    </recommendedName>
</protein>
<dbReference type="GO" id="GO:0050291">
    <property type="term" value="F:sphingosine N-acyltransferase activity"/>
    <property type="evidence" value="ECO:0007669"/>
    <property type="project" value="InterPro"/>
</dbReference>
<reference evidence="8 9" key="1">
    <citation type="submission" date="2022-07" db="EMBL/GenBank/DDBJ databases">
        <title>Genome-wide signatures of adaptation to extreme environments.</title>
        <authorList>
            <person name="Cho C.H."/>
            <person name="Yoon H.S."/>
        </authorList>
    </citation>
    <scope>NUCLEOTIDE SEQUENCE [LARGE SCALE GENOMIC DNA]</scope>
    <source>
        <strain evidence="8 9">DBV 063 E5</strain>
    </source>
</reference>
<feature type="transmembrane region" description="Helical" evidence="6">
    <location>
        <begin position="44"/>
        <end position="66"/>
    </location>
</feature>
<evidence type="ECO:0000256" key="6">
    <source>
        <dbReference type="SAM" id="Phobius"/>
    </source>
</evidence>
<evidence type="ECO:0000256" key="4">
    <source>
        <dbReference type="ARBA" id="ARBA00023136"/>
    </source>
</evidence>
<feature type="transmembrane region" description="Helical" evidence="6">
    <location>
        <begin position="238"/>
        <end position="255"/>
    </location>
</feature>
<dbReference type="Pfam" id="PF03798">
    <property type="entry name" value="TRAM_LAG1_CLN8"/>
    <property type="match status" value="1"/>
</dbReference>
<keyword evidence="4 5" id="KW-0472">Membrane</keyword>
<dbReference type="InterPro" id="IPR016439">
    <property type="entry name" value="Lag1/Lac1-like"/>
</dbReference>
<keyword evidence="9" id="KW-1185">Reference proteome</keyword>
<evidence type="ECO:0000313" key="9">
    <source>
        <dbReference type="Proteomes" id="UP001301350"/>
    </source>
</evidence>
<dbReference type="EMBL" id="JANCYW010000007">
    <property type="protein sequence ID" value="KAK4536078.1"/>
    <property type="molecule type" value="Genomic_DNA"/>
</dbReference>
<feature type="transmembrane region" description="Helical" evidence="6">
    <location>
        <begin position="139"/>
        <end position="156"/>
    </location>
</feature>
<comment type="caution">
    <text evidence="8">The sequence shown here is derived from an EMBL/GenBank/DDBJ whole genome shotgun (WGS) entry which is preliminary data.</text>
</comment>
<dbReference type="SMART" id="SM00724">
    <property type="entry name" value="TLC"/>
    <property type="match status" value="1"/>
</dbReference>